<dbReference type="InterPro" id="IPR012334">
    <property type="entry name" value="Pectin_lyas_fold"/>
</dbReference>
<dbReference type="Proteomes" id="UP000219482">
    <property type="component" value="Unassembled WGS sequence"/>
</dbReference>
<evidence type="ECO:0000259" key="2">
    <source>
        <dbReference type="Pfam" id="PF13229"/>
    </source>
</evidence>
<feature type="transmembrane region" description="Helical" evidence="1">
    <location>
        <begin position="12"/>
        <end position="35"/>
    </location>
</feature>
<name>A0A286GY55_9ACTN</name>
<keyword evidence="1" id="KW-1133">Transmembrane helix</keyword>
<reference evidence="4" key="1">
    <citation type="submission" date="2017-09" db="EMBL/GenBank/DDBJ databases">
        <authorList>
            <person name="Varghese N."/>
            <person name="Submissions S."/>
        </authorList>
    </citation>
    <scope>NUCLEOTIDE SEQUENCE [LARGE SCALE GENOMIC DNA]</scope>
    <source>
        <strain evidence="4">DSM 44270</strain>
    </source>
</reference>
<evidence type="ECO:0000313" key="4">
    <source>
        <dbReference type="Proteomes" id="UP000219482"/>
    </source>
</evidence>
<protein>
    <submittedName>
        <fullName evidence="3">Right handed beta helix region</fullName>
    </submittedName>
</protein>
<dbReference type="AlphaFoldDB" id="A0A286GY55"/>
<dbReference type="InterPro" id="IPR006626">
    <property type="entry name" value="PbH1"/>
</dbReference>
<dbReference type="OrthoDB" id="3659017at2"/>
<evidence type="ECO:0000256" key="1">
    <source>
        <dbReference type="SAM" id="Phobius"/>
    </source>
</evidence>
<gene>
    <name evidence="3" type="ORF">SAMN06272739_2585</name>
</gene>
<sequence length="510" mass="50692">MDRTAGLSRRAFGLGVVGTAAVTAAAVATGTVVLLDGDDVDPTGAADSSGGIQRRIDDAPDGAVIAIPAGAVLRCTSTITLGGTGKSLVGPGELRFTEGVDDAAALLVTGNGSRIAQVTVTNPNELIGTPDGRRSSGIDINAHDVTVTDCRVDRFNHGIVVAADGEWLGAQILGNRVTNVVGAGGGRGSDSPEGEDRGDGITVWGAQATVVGNVVSALPGTDARIGIHAEALGDGAEERPPHSDAMVTISGNVVTGPFRRSIVLEEIDSGTVVGNTCADATWWSIALISGSACLVADNTIRYSRTADDDQGYAYSPVRAAVQVYGGRGHVVRGNTVTVTGDADAFVVLTELGSPPEDALVSGNSCQVAEGGSCTRGVSMVGDRGPVRPRVTGNVFSGMSTAGIYLGGATSPDVEGNTVVGGAGCEHGVLGDAAANSGAAVLGNRIVDCGTGIGLFFVTSALVSANTTQGCATAIDLFESGGVVAVGNLSIGAGSAVANRGTNTVLPEPAG</sequence>
<dbReference type="RefSeq" id="WP_143278461.1">
    <property type="nucleotide sequence ID" value="NZ_OCNK01000003.1"/>
</dbReference>
<dbReference type="SUPFAM" id="SSF51126">
    <property type="entry name" value="Pectin lyase-like"/>
    <property type="match status" value="2"/>
</dbReference>
<dbReference type="InterPro" id="IPR011050">
    <property type="entry name" value="Pectin_lyase_fold/virulence"/>
</dbReference>
<keyword evidence="1" id="KW-0472">Membrane</keyword>
<organism evidence="3 4">
    <name type="scientific">Blastococcus haudaquaticus</name>
    <dbReference type="NCBI Taxonomy" id="1938745"/>
    <lineage>
        <taxon>Bacteria</taxon>
        <taxon>Bacillati</taxon>
        <taxon>Actinomycetota</taxon>
        <taxon>Actinomycetes</taxon>
        <taxon>Geodermatophilales</taxon>
        <taxon>Geodermatophilaceae</taxon>
        <taxon>Blastococcus</taxon>
    </lineage>
</organism>
<evidence type="ECO:0000313" key="3">
    <source>
        <dbReference type="EMBL" id="SOE00421.1"/>
    </source>
</evidence>
<keyword evidence="4" id="KW-1185">Reference proteome</keyword>
<dbReference type="SMART" id="SM00710">
    <property type="entry name" value="PbH1"/>
    <property type="match status" value="8"/>
</dbReference>
<dbReference type="EMBL" id="OCNK01000003">
    <property type="protein sequence ID" value="SOE00421.1"/>
    <property type="molecule type" value="Genomic_DNA"/>
</dbReference>
<dbReference type="Gene3D" id="2.160.20.10">
    <property type="entry name" value="Single-stranded right-handed beta-helix, Pectin lyase-like"/>
    <property type="match status" value="2"/>
</dbReference>
<dbReference type="InterPro" id="IPR039448">
    <property type="entry name" value="Beta_helix"/>
</dbReference>
<dbReference type="Pfam" id="PF13229">
    <property type="entry name" value="Beta_helix"/>
    <property type="match status" value="1"/>
</dbReference>
<accession>A0A286GY55</accession>
<feature type="domain" description="Right handed beta helix" evidence="2">
    <location>
        <begin position="376"/>
        <end position="490"/>
    </location>
</feature>
<proteinExistence type="predicted"/>
<keyword evidence="1" id="KW-0812">Transmembrane</keyword>